<reference evidence="3" key="1">
    <citation type="journal article" date="2019" name="Int. J. Syst. Evol. Microbiol.">
        <title>The Global Catalogue of Microorganisms (GCM) 10K type strain sequencing project: providing services to taxonomists for standard genome sequencing and annotation.</title>
        <authorList>
            <consortium name="The Broad Institute Genomics Platform"/>
            <consortium name="The Broad Institute Genome Sequencing Center for Infectious Disease"/>
            <person name="Wu L."/>
            <person name="Ma J."/>
        </authorList>
    </citation>
    <scope>NUCLEOTIDE SEQUENCE [LARGE SCALE GENOMIC DNA]</scope>
    <source>
        <strain evidence="3">CCM 7427</strain>
    </source>
</reference>
<feature type="transmembrane region" description="Helical" evidence="1">
    <location>
        <begin position="36"/>
        <end position="54"/>
    </location>
</feature>
<dbReference type="Proteomes" id="UP001597521">
    <property type="component" value="Unassembled WGS sequence"/>
</dbReference>
<comment type="caution">
    <text evidence="2">The sequence shown here is derived from an EMBL/GenBank/DDBJ whole genome shotgun (WGS) entry which is preliminary data.</text>
</comment>
<evidence type="ECO:0000256" key="1">
    <source>
        <dbReference type="SAM" id="Phobius"/>
    </source>
</evidence>
<proteinExistence type="predicted"/>
<keyword evidence="3" id="KW-1185">Reference proteome</keyword>
<dbReference type="EMBL" id="JBHUNP010000001">
    <property type="protein sequence ID" value="MFD2649597.1"/>
    <property type="molecule type" value="Genomic_DNA"/>
</dbReference>
<gene>
    <name evidence="2" type="ORF">ACFSX5_17560</name>
</gene>
<evidence type="ECO:0000313" key="2">
    <source>
        <dbReference type="EMBL" id="MFD2649597.1"/>
    </source>
</evidence>
<name>A0ABW5QPG7_9HYPH</name>
<keyword evidence="1" id="KW-1133">Transmembrane helix</keyword>
<organism evidence="2 3">
    <name type="scientific">Devosia albogilva</name>
    <dbReference type="NCBI Taxonomy" id="429726"/>
    <lineage>
        <taxon>Bacteria</taxon>
        <taxon>Pseudomonadati</taxon>
        <taxon>Pseudomonadota</taxon>
        <taxon>Alphaproteobacteria</taxon>
        <taxon>Hyphomicrobiales</taxon>
        <taxon>Devosiaceae</taxon>
        <taxon>Devosia</taxon>
    </lineage>
</organism>
<keyword evidence="1" id="KW-0472">Membrane</keyword>
<accession>A0ABW5QPG7</accession>
<sequence>MDKSRARLDRLFNRLERRVPFAARWLQYLRRPRSRWFRIPLGILLIFGGIFSFLPVLGIWMLPLGLLLLALDLPFLQGPVNNSVLRGTRKWSTWRRSRRNSRNTD</sequence>
<evidence type="ECO:0008006" key="4">
    <source>
        <dbReference type="Google" id="ProtNLM"/>
    </source>
</evidence>
<protein>
    <recommendedName>
        <fullName evidence="4">Tryptophan synthase subunit beta</fullName>
    </recommendedName>
</protein>
<dbReference type="RefSeq" id="WP_386835166.1">
    <property type="nucleotide sequence ID" value="NZ_JBHUNP010000001.1"/>
</dbReference>
<keyword evidence="1" id="KW-0812">Transmembrane</keyword>
<evidence type="ECO:0000313" key="3">
    <source>
        <dbReference type="Proteomes" id="UP001597521"/>
    </source>
</evidence>